<keyword evidence="1" id="KW-0812">Transmembrane</keyword>
<protein>
    <recommendedName>
        <fullName evidence="2">VWFA domain-containing protein</fullName>
    </recommendedName>
</protein>
<dbReference type="Gene3D" id="3.40.50.410">
    <property type="entry name" value="von Willebrand factor, type A domain"/>
    <property type="match status" value="1"/>
</dbReference>
<keyword evidence="1" id="KW-0472">Membrane</keyword>
<sequence length="329" mass="35019">MEATASFFEWLKQQGVEFRLPAALAALLLVPVLVVWYAGARRSRRHVARAFRVAGYRPRRSWRGVVRGLSTTLLLLGLAATVVGFARPVVELPTPEDRATVVLVMDASLAMRATDVRPVRLEVAKSTAKTAVQAVPERAQLALVGYSSGAYVLHPPTHDHGAIPAAFGRLRTAEGAALGEALYVALGVIPVQDEADATAPREGPSPKVPAAIVLVSSGDYSGGRDLVDAAAAAREARVPVHVVGIGPRQGAEQKAPYDERLLRQIAQATGGRYMTTGSNREWRQALEELGSVVKVEVREQEVGQFAGAAGLATMGLAMLVMLAATRRLV</sequence>
<dbReference type="EMBL" id="CADCTC010000272">
    <property type="protein sequence ID" value="CAA9296408.1"/>
    <property type="molecule type" value="Genomic_DNA"/>
</dbReference>
<name>A0A6J4K796_9CHLR</name>
<dbReference type="AlphaFoldDB" id="A0A6J4K796"/>
<feature type="transmembrane region" description="Helical" evidence="1">
    <location>
        <begin position="20"/>
        <end position="39"/>
    </location>
</feature>
<feature type="transmembrane region" description="Helical" evidence="1">
    <location>
        <begin position="305"/>
        <end position="324"/>
    </location>
</feature>
<feature type="transmembrane region" description="Helical" evidence="1">
    <location>
        <begin position="65"/>
        <end position="86"/>
    </location>
</feature>
<accession>A0A6J4K796</accession>
<evidence type="ECO:0000256" key="1">
    <source>
        <dbReference type="SAM" id="Phobius"/>
    </source>
</evidence>
<dbReference type="PANTHER" id="PTHR37947:SF1">
    <property type="entry name" value="BLL2462 PROTEIN"/>
    <property type="match status" value="1"/>
</dbReference>
<dbReference type="SUPFAM" id="SSF53300">
    <property type="entry name" value="vWA-like"/>
    <property type="match status" value="1"/>
</dbReference>
<dbReference type="PROSITE" id="PS50234">
    <property type="entry name" value="VWFA"/>
    <property type="match status" value="1"/>
</dbReference>
<dbReference type="Pfam" id="PF13519">
    <property type="entry name" value="VWA_2"/>
    <property type="match status" value="1"/>
</dbReference>
<reference evidence="3" key="1">
    <citation type="submission" date="2020-02" db="EMBL/GenBank/DDBJ databases">
        <authorList>
            <person name="Meier V. D."/>
        </authorList>
    </citation>
    <scope>NUCLEOTIDE SEQUENCE</scope>
    <source>
        <strain evidence="3">AVDCRST_MAG77</strain>
    </source>
</reference>
<evidence type="ECO:0000313" key="3">
    <source>
        <dbReference type="EMBL" id="CAA9296408.1"/>
    </source>
</evidence>
<dbReference type="InterPro" id="IPR002035">
    <property type="entry name" value="VWF_A"/>
</dbReference>
<evidence type="ECO:0000259" key="2">
    <source>
        <dbReference type="PROSITE" id="PS50234"/>
    </source>
</evidence>
<dbReference type="SMART" id="SM00327">
    <property type="entry name" value="VWA"/>
    <property type="match status" value="1"/>
</dbReference>
<feature type="domain" description="VWFA" evidence="2">
    <location>
        <begin position="100"/>
        <end position="293"/>
    </location>
</feature>
<organism evidence="3">
    <name type="scientific">uncultured Chloroflexota bacterium</name>
    <dbReference type="NCBI Taxonomy" id="166587"/>
    <lineage>
        <taxon>Bacteria</taxon>
        <taxon>Bacillati</taxon>
        <taxon>Chloroflexota</taxon>
        <taxon>environmental samples</taxon>
    </lineage>
</organism>
<keyword evidence="1" id="KW-1133">Transmembrane helix</keyword>
<proteinExistence type="predicted"/>
<gene>
    <name evidence="3" type="ORF">AVDCRST_MAG77-5607</name>
</gene>
<dbReference type="InterPro" id="IPR036465">
    <property type="entry name" value="vWFA_dom_sf"/>
</dbReference>
<dbReference type="PANTHER" id="PTHR37947">
    <property type="entry name" value="BLL2462 PROTEIN"/>
    <property type="match status" value="1"/>
</dbReference>
<dbReference type="CDD" id="cd00198">
    <property type="entry name" value="vWFA"/>
    <property type="match status" value="1"/>
</dbReference>